<proteinExistence type="predicted"/>
<dbReference type="EnsemblPlants" id="MELO3C027505.2.1">
    <property type="protein sequence ID" value="MELO3C027505.2.1"/>
    <property type="gene ID" value="MELO3C027505.2"/>
</dbReference>
<evidence type="ECO:0000313" key="1">
    <source>
        <dbReference type="EnsemblPlants" id="MELO3C027505.2.1"/>
    </source>
</evidence>
<dbReference type="Gramene" id="MELO3C027505.2.1">
    <property type="protein sequence ID" value="MELO3C027505.2.1"/>
    <property type="gene ID" value="MELO3C027505.2"/>
</dbReference>
<protein>
    <submittedName>
        <fullName evidence="1">Uncharacterized protein</fullName>
    </submittedName>
</protein>
<name>A0A9I9E102_CUCME</name>
<reference evidence="1" key="1">
    <citation type="submission" date="2023-03" db="UniProtKB">
        <authorList>
            <consortium name="EnsemblPlants"/>
        </authorList>
    </citation>
    <scope>IDENTIFICATION</scope>
</reference>
<dbReference type="AlphaFoldDB" id="A0A9I9E102"/>
<accession>A0A9I9E102</accession>
<organism evidence="1">
    <name type="scientific">Cucumis melo</name>
    <name type="common">Muskmelon</name>
    <dbReference type="NCBI Taxonomy" id="3656"/>
    <lineage>
        <taxon>Eukaryota</taxon>
        <taxon>Viridiplantae</taxon>
        <taxon>Streptophyta</taxon>
        <taxon>Embryophyta</taxon>
        <taxon>Tracheophyta</taxon>
        <taxon>Spermatophyta</taxon>
        <taxon>Magnoliopsida</taxon>
        <taxon>eudicotyledons</taxon>
        <taxon>Gunneridae</taxon>
        <taxon>Pentapetalae</taxon>
        <taxon>rosids</taxon>
        <taxon>fabids</taxon>
        <taxon>Cucurbitales</taxon>
        <taxon>Cucurbitaceae</taxon>
        <taxon>Benincaseae</taxon>
        <taxon>Cucumis</taxon>
    </lineage>
</organism>
<sequence length="35" mass="4250">MHVVPFCLMDILLRCSWMFLLKFVKQETNNMLNFS</sequence>